<keyword evidence="1" id="KW-1133">Transmembrane helix</keyword>
<protein>
    <submittedName>
        <fullName evidence="2">Collagen alpha-1XXV chain</fullName>
    </submittedName>
</protein>
<sequence>MVGKRNPDANREAGCFGGQGFCPLRSAPPFNSLLAAFLLSVGSIASCVYLGMKTNDLQARVFAIETAQGDMGAAALAGSYQSLPSYSLDQLNSLMQEKVEQLLAQKTYEHMAKIRTVREASLDCNCPPGK</sequence>
<gene>
    <name evidence="2" type="ORF">NXF25_013752</name>
</gene>
<dbReference type="AlphaFoldDB" id="A0AAW1BA03"/>
<name>A0AAW1BA03_CROAD</name>
<reference evidence="2 3" key="1">
    <citation type="journal article" date="2024" name="Proc. Natl. Acad. Sci. U.S.A.">
        <title>The genetic regulatory architecture and epigenomic basis for age-related changes in rattlesnake venom.</title>
        <authorList>
            <person name="Hogan M.P."/>
            <person name="Holding M.L."/>
            <person name="Nystrom G.S."/>
            <person name="Colston T.J."/>
            <person name="Bartlett D.A."/>
            <person name="Mason A.J."/>
            <person name="Ellsworth S.A."/>
            <person name="Rautsaw R.M."/>
            <person name="Lawrence K.C."/>
            <person name="Strickland J.L."/>
            <person name="He B."/>
            <person name="Fraser P."/>
            <person name="Margres M.J."/>
            <person name="Gilbert D.M."/>
            <person name="Gibbs H.L."/>
            <person name="Parkinson C.L."/>
            <person name="Rokyta D.R."/>
        </authorList>
    </citation>
    <scope>NUCLEOTIDE SEQUENCE [LARGE SCALE GENOMIC DNA]</scope>
    <source>
        <strain evidence="2">DRR0105</strain>
    </source>
</reference>
<organism evidence="2 3">
    <name type="scientific">Crotalus adamanteus</name>
    <name type="common">Eastern diamondback rattlesnake</name>
    <dbReference type="NCBI Taxonomy" id="8729"/>
    <lineage>
        <taxon>Eukaryota</taxon>
        <taxon>Metazoa</taxon>
        <taxon>Chordata</taxon>
        <taxon>Craniata</taxon>
        <taxon>Vertebrata</taxon>
        <taxon>Euteleostomi</taxon>
        <taxon>Lepidosauria</taxon>
        <taxon>Squamata</taxon>
        <taxon>Bifurcata</taxon>
        <taxon>Unidentata</taxon>
        <taxon>Episquamata</taxon>
        <taxon>Toxicofera</taxon>
        <taxon>Serpentes</taxon>
        <taxon>Colubroidea</taxon>
        <taxon>Viperidae</taxon>
        <taxon>Crotalinae</taxon>
        <taxon>Crotalus</taxon>
    </lineage>
</organism>
<proteinExistence type="predicted"/>
<dbReference type="Proteomes" id="UP001474421">
    <property type="component" value="Unassembled WGS sequence"/>
</dbReference>
<feature type="transmembrane region" description="Helical" evidence="1">
    <location>
        <begin position="33"/>
        <end position="52"/>
    </location>
</feature>
<dbReference type="GO" id="GO:0005581">
    <property type="term" value="C:collagen trimer"/>
    <property type="evidence" value="ECO:0007669"/>
    <property type="project" value="UniProtKB-KW"/>
</dbReference>
<keyword evidence="1" id="KW-0472">Membrane</keyword>
<evidence type="ECO:0000313" key="3">
    <source>
        <dbReference type="Proteomes" id="UP001474421"/>
    </source>
</evidence>
<keyword evidence="3" id="KW-1185">Reference proteome</keyword>
<comment type="caution">
    <text evidence="2">The sequence shown here is derived from an EMBL/GenBank/DDBJ whole genome shotgun (WGS) entry which is preliminary data.</text>
</comment>
<dbReference type="EMBL" id="JAOTOJ010000007">
    <property type="protein sequence ID" value="KAK9398783.1"/>
    <property type="molecule type" value="Genomic_DNA"/>
</dbReference>
<evidence type="ECO:0000256" key="1">
    <source>
        <dbReference type="SAM" id="Phobius"/>
    </source>
</evidence>
<keyword evidence="1" id="KW-0812">Transmembrane</keyword>
<keyword evidence="2" id="KW-0176">Collagen</keyword>
<evidence type="ECO:0000313" key="2">
    <source>
        <dbReference type="EMBL" id="KAK9398783.1"/>
    </source>
</evidence>
<accession>A0AAW1BA03</accession>